<keyword evidence="4 7" id="KW-0472">Membrane</keyword>
<evidence type="ECO:0000256" key="8">
    <source>
        <dbReference type="SAM" id="SignalP"/>
    </source>
</evidence>
<keyword evidence="7" id="KW-0812">Transmembrane</keyword>
<name>A0ABR1C5L9_NECAM</name>
<organism evidence="10 11">
    <name type="scientific">Necator americanus</name>
    <name type="common">Human hookworm</name>
    <dbReference type="NCBI Taxonomy" id="51031"/>
    <lineage>
        <taxon>Eukaryota</taxon>
        <taxon>Metazoa</taxon>
        <taxon>Ecdysozoa</taxon>
        <taxon>Nematoda</taxon>
        <taxon>Chromadorea</taxon>
        <taxon>Rhabditida</taxon>
        <taxon>Rhabditina</taxon>
        <taxon>Rhabditomorpha</taxon>
        <taxon>Strongyloidea</taxon>
        <taxon>Ancylostomatidae</taxon>
        <taxon>Bunostominae</taxon>
        <taxon>Necator</taxon>
    </lineage>
</organism>
<keyword evidence="3" id="KW-0808">Transferase</keyword>
<evidence type="ECO:0000256" key="2">
    <source>
        <dbReference type="ARBA" id="ARBA00022676"/>
    </source>
</evidence>
<proteinExistence type="predicted"/>
<comment type="subcellular location">
    <subcellularLocation>
        <location evidence="1">Membrane</location>
        <topology evidence="1">Single-pass type II membrane protein</topology>
    </subcellularLocation>
</comment>
<evidence type="ECO:0000256" key="6">
    <source>
        <dbReference type="SAM" id="MobiDB-lite"/>
    </source>
</evidence>
<evidence type="ECO:0000256" key="7">
    <source>
        <dbReference type="SAM" id="Phobius"/>
    </source>
</evidence>
<feature type="domain" description="Receptor L-domain" evidence="9">
    <location>
        <begin position="307"/>
        <end position="406"/>
    </location>
</feature>
<dbReference type="Proteomes" id="UP001303046">
    <property type="component" value="Unassembled WGS sequence"/>
</dbReference>
<keyword evidence="7" id="KW-1133">Transmembrane helix</keyword>
<reference evidence="10 11" key="1">
    <citation type="submission" date="2023-08" db="EMBL/GenBank/DDBJ databases">
        <title>A Necator americanus chromosomal reference genome.</title>
        <authorList>
            <person name="Ilik V."/>
            <person name="Petrzelkova K.J."/>
            <person name="Pardy F."/>
            <person name="Fuh T."/>
            <person name="Niatou-Singa F.S."/>
            <person name="Gouil Q."/>
            <person name="Baker L."/>
            <person name="Ritchie M.E."/>
            <person name="Jex A.R."/>
            <person name="Gazzola D."/>
            <person name="Li H."/>
            <person name="Toshio Fujiwara R."/>
            <person name="Zhan B."/>
            <person name="Aroian R.V."/>
            <person name="Pafco B."/>
            <person name="Schwarz E.M."/>
        </authorList>
    </citation>
    <scope>NUCLEOTIDE SEQUENCE [LARGE SCALE GENOMIC DNA]</scope>
    <source>
        <strain evidence="10 11">Aroian</strain>
        <tissue evidence="10">Whole animal</tissue>
    </source>
</reference>
<accession>A0ABR1C5L9</accession>
<dbReference type="SUPFAM" id="SSF52058">
    <property type="entry name" value="L domain-like"/>
    <property type="match status" value="1"/>
</dbReference>
<feature type="compositionally biased region" description="Basic and acidic residues" evidence="6">
    <location>
        <begin position="905"/>
        <end position="915"/>
    </location>
</feature>
<evidence type="ECO:0000256" key="1">
    <source>
        <dbReference type="ARBA" id="ARBA00004606"/>
    </source>
</evidence>
<feature type="signal peptide" evidence="8">
    <location>
        <begin position="1"/>
        <end position="25"/>
    </location>
</feature>
<comment type="caution">
    <text evidence="10">The sequence shown here is derived from an EMBL/GenBank/DDBJ whole genome shotgun (WGS) entry which is preliminary data.</text>
</comment>
<sequence length="1277" mass="145311">MSSKSLQYLSLTMFCFMPYINLCEANTFNCIIPGEGTKHVKYTGYNSKMSIRNLCDGAEEVSITGESIFVADGLPYDFIEWLFHVNEIKMCVSVVNTDLTSIDVFNRLITGDCEGPKLSVVNNSNLQFFTIGRELVRNWKPIPNALRVRANRKLRIGELKNLQKSNMLVRNDWDLQEYGECSLPIPFDSFHTLDPNCTSYYGVLVVKEDITQIPYKPSNFHSFKFTGCIRIEKTSLKDVTFLLAFSKFKPIPLCQQYIRNNMNLCPNNLNYLNVMFSGIEIANNSERVCDECMGGDVTEHYLEVSANCSLIYGDLTISNWKGLPSNVHILRKFRTIEGRLIISNNTGLNDFEYLTSLENVGLEYEGKVAIIIKNNPDLKTLPLPNLVGIKIGDNNPRVMLENNPLLDTSVVAPRTTTTTKKTSTVSVAGTTTTFQKSAVNSSVVTLSKVVLLSSTMTSKKGVDKISGGEDPTHVVESSKGGSGVMWYIITGAIIFLFLLLLGFIGTLMYIRIKRTRTGLPPAPYQLNKRSQDLLISICKEIVGKNPMVWCIQDVDIIWRQTRSAAGANTPALSKKAEYVKKHMIAVTNNGRLPQKREVDYDKPLHIRVQELFQYDLVIMIGTDSDVTKVVSRLPSSVGDLCLYIDGKANTSLAYKLLESTHLSPKSTLFKYEAKDVKKRIAKTIDLVLYHWPSERLPKDFSELLRLMTLCNGRKVVCTSIRRKEVFSLLYLVHGIILSAKESLTTIEVFRLHSELCNGAPLDRHEMLYVMRLMLDWARCAKCLPENLKKDHSRWCQIYDQMSAFSRRRANIINIHPVQLVRLDEPGLVEVQVEEAVKQVNSFSERPYAPVSDAFRRKSNDEIKREMNRLPFGEMTRSVYEPVEQVTGNNEDFWTQRGTQTMDQSKTTEKSDDKVTKSQISNLRSLRRRCNVGPQPKVSADFHPVFQRKPETWHVDCQRILKNDEEYINKISRSRPKLRKCSYDMSCESIRARVLPPKQVDRLRFGVAYARIVYENYDLVIKSVKETVEIYEMLNGVNDVAIRYCSDIRCSQVADQHRWDAKSLHIFKNESAATRSQLNAKFNFAKGSAQASLSRAAVEWMVNTVNLTRLLYQLNRKETYGVDELLIPSLQVSDDLDMPGRFTSKCLQNAIFIPGITRFSFWYNTKCGCPSGTSRNGICILGIEDLEVLSKSYNLIANKVLPTFDYAVVDCIHEIIFNKTHGGVKHVLDLQHYRELVHVEFHKQRLRSYSDDKVICVSNSTRARISALNKKRRCPTQA</sequence>
<evidence type="ECO:0000313" key="11">
    <source>
        <dbReference type="Proteomes" id="UP001303046"/>
    </source>
</evidence>
<dbReference type="InterPro" id="IPR036941">
    <property type="entry name" value="Rcpt_L-dom_sf"/>
</dbReference>
<protein>
    <recommendedName>
        <fullName evidence="9">Receptor L-domain domain-containing protein</fullName>
    </recommendedName>
</protein>
<dbReference type="Pfam" id="PF01030">
    <property type="entry name" value="Recep_L_domain"/>
    <property type="match status" value="1"/>
</dbReference>
<keyword evidence="2" id="KW-0328">Glycosyltransferase</keyword>
<dbReference type="InterPro" id="IPR003406">
    <property type="entry name" value="Glyco_trans_14"/>
</dbReference>
<dbReference type="InterPro" id="IPR000494">
    <property type="entry name" value="Rcpt_L-dom"/>
</dbReference>
<evidence type="ECO:0000256" key="5">
    <source>
        <dbReference type="ARBA" id="ARBA00023180"/>
    </source>
</evidence>
<dbReference type="PANTHER" id="PTHR46671:SF7">
    <property type="entry name" value="CORE-2_I-BRANCHING ENZYME"/>
    <property type="match status" value="1"/>
</dbReference>
<evidence type="ECO:0000256" key="3">
    <source>
        <dbReference type="ARBA" id="ARBA00022679"/>
    </source>
</evidence>
<keyword evidence="8" id="KW-0732">Signal</keyword>
<keyword evidence="11" id="KW-1185">Reference proteome</keyword>
<gene>
    <name evidence="10" type="primary">Necator_chrII.g4640</name>
    <name evidence="10" type="ORF">RB195_016848</name>
</gene>
<feature type="region of interest" description="Disordered" evidence="6">
    <location>
        <begin position="897"/>
        <end position="916"/>
    </location>
</feature>
<evidence type="ECO:0000256" key="4">
    <source>
        <dbReference type="ARBA" id="ARBA00023136"/>
    </source>
</evidence>
<feature type="chain" id="PRO_5046539097" description="Receptor L-domain domain-containing protein" evidence="8">
    <location>
        <begin position="26"/>
        <end position="1277"/>
    </location>
</feature>
<dbReference type="Pfam" id="PF02485">
    <property type="entry name" value="Branch"/>
    <property type="match status" value="1"/>
</dbReference>
<keyword evidence="5" id="KW-0325">Glycoprotein</keyword>
<dbReference type="PANTHER" id="PTHR46671">
    <property type="entry name" value="PROTEIN CBG11221"/>
    <property type="match status" value="1"/>
</dbReference>
<dbReference type="EMBL" id="JAVFWL010000002">
    <property type="protein sequence ID" value="KAK6732735.1"/>
    <property type="molecule type" value="Genomic_DNA"/>
</dbReference>
<feature type="transmembrane region" description="Helical" evidence="7">
    <location>
        <begin position="484"/>
        <end position="510"/>
    </location>
</feature>
<dbReference type="Gene3D" id="3.80.20.20">
    <property type="entry name" value="Receptor L-domain"/>
    <property type="match status" value="1"/>
</dbReference>
<evidence type="ECO:0000313" key="10">
    <source>
        <dbReference type="EMBL" id="KAK6732735.1"/>
    </source>
</evidence>
<evidence type="ECO:0000259" key="9">
    <source>
        <dbReference type="Pfam" id="PF01030"/>
    </source>
</evidence>